<keyword evidence="2" id="KW-1185">Reference proteome</keyword>
<sequence>AVTLLASPPELDIFFRTRCLVPSCECGSRFCRRWQVPSFALSATSCECGSRFRRYPVSLLKIKIMKLGVFKKYSNMGGLYTQAFTCCASQPCFSPRSERWRRAIMARAGSISSSIRLYQYGGVPPEINTRWIQIISIKRILVVLIIRGWNVTTQIHVKFDEESEYRIIFRAKFFDFDAQYSLAIYLYALVRCCRCRAPRYYDLVHLLSLVKVNGCLGDA</sequence>
<dbReference type="EMBL" id="CADCXV010000845">
    <property type="protein sequence ID" value="CAB0037096.1"/>
    <property type="molecule type" value="Genomic_DNA"/>
</dbReference>
<evidence type="ECO:0000313" key="1">
    <source>
        <dbReference type="EMBL" id="CAB0037096.1"/>
    </source>
</evidence>
<dbReference type="Proteomes" id="UP000479190">
    <property type="component" value="Unassembled WGS sequence"/>
</dbReference>
<evidence type="ECO:0000313" key="2">
    <source>
        <dbReference type="Proteomes" id="UP000479190"/>
    </source>
</evidence>
<proteinExistence type="predicted"/>
<reference evidence="1 2" key="1">
    <citation type="submission" date="2020-02" db="EMBL/GenBank/DDBJ databases">
        <authorList>
            <person name="Ferguson B K."/>
        </authorList>
    </citation>
    <scope>NUCLEOTIDE SEQUENCE [LARGE SCALE GENOMIC DNA]</scope>
</reference>
<dbReference type="AlphaFoldDB" id="A0A6H5IHY6"/>
<protein>
    <submittedName>
        <fullName evidence="1">Uncharacterized protein</fullName>
    </submittedName>
</protein>
<organism evidence="1 2">
    <name type="scientific">Trichogramma brassicae</name>
    <dbReference type="NCBI Taxonomy" id="86971"/>
    <lineage>
        <taxon>Eukaryota</taxon>
        <taxon>Metazoa</taxon>
        <taxon>Ecdysozoa</taxon>
        <taxon>Arthropoda</taxon>
        <taxon>Hexapoda</taxon>
        <taxon>Insecta</taxon>
        <taxon>Pterygota</taxon>
        <taxon>Neoptera</taxon>
        <taxon>Endopterygota</taxon>
        <taxon>Hymenoptera</taxon>
        <taxon>Apocrita</taxon>
        <taxon>Proctotrupomorpha</taxon>
        <taxon>Chalcidoidea</taxon>
        <taxon>Trichogrammatidae</taxon>
        <taxon>Trichogramma</taxon>
    </lineage>
</organism>
<feature type="non-terminal residue" evidence="1">
    <location>
        <position position="1"/>
    </location>
</feature>
<name>A0A6H5IHY6_9HYME</name>
<gene>
    <name evidence="1" type="ORF">TBRA_LOCUS8933</name>
</gene>
<accession>A0A6H5IHY6</accession>